<evidence type="ECO:0000313" key="4">
    <source>
        <dbReference type="EMBL" id="OCL26032.1"/>
    </source>
</evidence>
<reference evidence="5" key="1">
    <citation type="submission" date="2016-07" db="EMBL/GenBank/DDBJ databases">
        <authorList>
            <person name="Florea S."/>
            <person name="Webb J.S."/>
            <person name="Jaromczyk J."/>
            <person name="Schardl C.L."/>
        </authorList>
    </citation>
    <scope>NUCLEOTIDE SEQUENCE [LARGE SCALE GENOMIC DNA]</scope>
    <source>
        <strain evidence="5">Z6</strain>
    </source>
</reference>
<dbReference type="InterPro" id="IPR029479">
    <property type="entry name" value="Nitroreductase"/>
</dbReference>
<dbReference type="RefSeq" id="WP_068717444.1">
    <property type="nucleotide sequence ID" value="NZ_LWDV01000009.1"/>
</dbReference>
<reference evidence="4 5" key="2">
    <citation type="submission" date="2016-08" db="EMBL/GenBank/DDBJ databases">
        <title>Orenia metallireducens sp. nov. strain Z6, a Novel Metal-reducing Firmicute from the Deep Subsurface.</title>
        <authorList>
            <person name="Maxim B.I."/>
            <person name="Kenneth K."/>
            <person name="Flynn T.M."/>
            <person name="Oloughlin E.J."/>
            <person name="Locke R.A."/>
            <person name="Weber J.R."/>
            <person name="Egan S.M."/>
            <person name="Mackie R.I."/>
            <person name="Cann I.K."/>
        </authorList>
    </citation>
    <scope>NUCLEOTIDE SEQUENCE [LARGE SCALE GENOMIC DNA]</scope>
    <source>
        <strain evidence="4 5">Z6</strain>
    </source>
</reference>
<dbReference type="EMBL" id="LWDV01000009">
    <property type="protein sequence ID" value="OCL26032.1"/>
    <property type="molecule type" value="Genomic_DNA"/>
</dbReference>
<accession>A0A1C0A726</accession>
<evidence type="ECO:0000256" key="2">
    <source>
        <dbReference type="ARBA" id="ARBA00023002"/>
    </source>
</evidence>
<protein>
    <submittedName>
        <fullName evidence="4">Oxidoreductase</fullName>
    </submittedName>
</protein>
<feature type="domain" description="Nitroreductase" evidence="3">
    <location>
        <begin position="7"/>
        <end position="179"/>
    </location>
</feature>
<dbReference type="Proteomes" id="UP000093514">
    <property type="component" value="Unassembled WGS sequence"/>
</dbReference>
<dbReference type="GO" id="GO:0016491">
    <property type="term" value="F:oxidoreductase activity"/>
    <property type="evidence" value="ECO:0007669"/>
    <property type="project" value="UniProtKB-KW"/>
</dbReference>
<dbReference type="Pfam" id="PF00881">
    <property type="entry name" value="Nitroreductase"/>
    <property type="match status" value="1"/>
</dbReference>
<comment type="similarity">
    <text evidence="1">Belongs to the nitroreductase family.</text>
</comment>
<dbReference type="SUPFAM" id="SSF55469">
    <property type="entry name" value="FMN-dependent nitroreductase-like"/>
    <property type="match status" value="1"/>
</dbReference>
<gene>
    <name evidence="4" type="ORF">U472_08405</name>
</gene>
<name>A0A1C0A726_9FIRM</name>
<evidence type="ECO:0000259" key="3">
    <source>
        <dbReference type="Pfam" id="PF00881"/>
    </source>
</evidence>
<dbReference type="PANTHER" id="PTHR43673">
    <property type="entry name" value="NAD(P)H NITROREDUCTASE YDGI-RELATED"/>
    <property type="match status" value="1"/>
</dbReference>
<evidence type="ECO:0000256" key="1">
    <source>
        <dbReference type="ARBA" id="ARBA00007118"/>
    </source>
</evidence>
<keyword evidence="2" id="KW-0560">Oxidoreductase</keyword>
<proteinExistence type="inferred from homology"/>
<comment type="caution">
    <text evidence="4">The sequence shown here is derived from an EMBL/GenBank/DDBJ whole genome shotgun (WGS) entry which is preliminary data.</text>
</comment>
<dbReference type="AlphaFoldDB" id="A0A1C0A726"/>
<evidence type="ECO:0000313" key="5">
    <source>
        <dbReference type="Proteomes" id="UP000093514"/>
    </source>
</evidence>
<sequence>MDVKEAINQRRSTRHFKSDKLKEEDLGLILEAARLAPSGTNLQPWRFIVVESDKMREELRGCTLDFVADAPATIVCCVDYKSLESMTDRIQELQEVGALKGTSLEKLDASKYRGRKMSEEDTKRYLHLNLSIAIENMILQATELGLGSCWVMMFNQQKLVEVLGLDDNIEAVALLPIGYSEDKPAPRPRLSLDEIIIDRV</sequence>
<dbReference type="OrthoDB" id="9812105at2"/>
<dbReference type="Gene3D" id="3.40.109.10">
    <property type="entry name" value="NADH Oxidase"/>
    <property type="match status" value="1"/>
</dbReference>
<keyword evidence="5" id="KW-1185">Reference proteome</keyword>
<dbReference type="PANTHER" id="PTHR43673:SF10">
    <property type="entry name" value="NADH DEHYDROGENASE_NAD(P)H NITROREDUCTASE XCC3605-RELATED"/>
    <property type="match status" value="1"/>
</dbReference>
<organism evidence="4 5">
    <name type="scientific">Orenia metallireducens</name>
    <dbReference type="NCBI Taxonomy" id="1413210"/>
    <lineage>
        <taxon>Bacteria</taxon>
        <taxon>Bacillati</taxon>
        <taxon>Bacillota</taxon>
        <taxon>Clostridia</taxon>
        <taxon>Halanaerobiales</taxon>
        <taxon>Halobacteroidaceae</taxon>
        <taxon>Orenia</taxon>
    </lineage>
</organism>
<dbReference type="InterPro" id="IPR000415">
    <property type="entry name" value="Nitroreductase-like"/>
</dbReference>